<name>A0A7Y4B176_VIBAL</name>
<comment type="caution">
    <text evidence="1">The sequence shown here is derived from an EMBL/GenBank/DDBJ whole genome shotgun (WGS) entry which is preliminary data.</text>
</comment>
<accession>A0A7Y4B176</accession>
<evidence type="ECO:0000313" key="1">
    <source>
        <dbReference type="EMBL" id="NOI08838.1"/>
    </source>
</evidence>
<reference evidence="1 2" key="1">
    <citation type="submission" date="2019-09" db="EMBL/GenBank/DDBJ databases">
        <title>Draft genome sequencing and comparative genomics of hatchery-associated Vibrios.</title>
        <authorList>
            <person name="Kehlet-Delgado H."/>
            <person name="Mueller R.S."/>
        </authorList>
    </citation>
    <scope>NUCLEOTIDE SEQUENCE [LARGE SCALE GENOMIC DNA]</scope>
    <source>
        <strain evidence="1 2">081416A</strain>
    </source>
</reference>
<gene>
    <name evidence="1" type="ORF">F0254_08145</name>
</gene>
<dbReference type="EMBL" id="VTYF01000003">
    <property type="protein sequence ID" value="NOI08838.1"/>
    <property type="molecule type" value="Genomic_DNA"/>
</dbReference>
<sequence>MRLKVTSMRKKLIRFEGAIHGIAIRAPWEAFEVLGKVAYENGVCSENRTYIIISLEGGAVRVL</sequence>
<dbReference type="Proteomes" id="UP000532247">
    <property type="component" value="Unassembled WGS sequence"/>
</dbReference>
<dbReference type="AlphaFoldDB" id="A0A7Y4B176"/>
<protein>
    <submittedName>
        <fullName evidence="1">Uncharacterized protein</fullName>
    </submittedName>
</protein>
<organism evidence="1 2">
    <name type="scientific">Vibrio alginolyticus</name>
    <dbReference type="NCBI Taxonomy" id="663"/>
    <lineage>
        <taxon>Bacteria</taxon>
        <taxon>Pseudomonadati</taxon>
        <taxon>Pseudomonadota</taxon>
        <taxon>Gammaproteobacteria</taxon>
        <taxon>Vibrionales</taxon>
        <taxon>Vibrionaceae</taxon>
        <taxon>Vibrio</taxon>
    </lineage>
</organism>
<evidence type="ECO:0000313" key="2">
    <source>
        <dbReference type="Proteomes" id="UP000532247"/>
    </source>
</evidence>
<proteinExistence type="predicted"/>